<feature type="transmembrane region" description="Helical" evidence="5">
    <location>
        <begin position="20"/>
        <end position="40"/>
    </location>
</feature>
<dbReference type="Proteomes" id="UP001597131">
    <property type="component" value="Unassembled WGS sequence"/>
</dbReference>
<keyword evidence="8" id="KW-1185">Reference proteome</keyword>
<evidence type="ECO:0000256" key="2">
    <source>
        <dbReference type="ARBA" id="ARBA00022692"/>
    </source>
</evidence>
<dbReference type="InterPro" id="IPR036513">
    <property type="entry name" value="STAS_dom_sf"/>
</dbReference>
<dbReference type="RefSeq" id="WP_380743277.1">
    <property type="nucleotide sequence ID" value="NZ_JBHTLI010000001.1"/>
</dbReference>
<feature type="transmembrane region" description="Helical" evidence="5">
    <location>
        <begin position="331"/>
        <end position="352"/>
    </location>
</feature>
<evidence type="ECO:0000313" key="7">
    <source>
        <dbReference type="EMBL" id="MFD1094960.1"/>
    </source>
</evidence>
<feature type="domain" description="STAS" evidence="6">
    <location>
        <begin position="404"/>
        <end position="489"/>
    </location>
</feature>
<comment type="caution">
    <text evidence="7">The sequence shown here is derived from an EMBL/GenBank/DDBJ whole genome shotgun (WGS) entry which is preliminary data.</text>
</comment>
<comment type="subcellular location">
    <subcellularLocation>
        <location evidence="1">Membrane</location>
        <topology evidence="1">Multi-pass membrane protein</topology>
    </subcellularLocation>
</comment>
<feature type="transmembrane region" description="Helical" evidence="5">
    <location>
        <begin position="68"/>
        <end position="85"/>
    </location>
</feature>
<feature type="transmembrane region" description="Helical" evidence="5">
    <location>
        <begin position="364"/>
        <end position="397"/>
    </location>
</feature>
<dbReference type="PANTHER" id="PTHR43310">
    <property type="entry name" value="SULFATE TRANSPORTER YBAR-RELATED"/>
    <property type="match status" value="1"/>
</dbReference>
<dbReference type="Pfam" id="PF01740">
    <property type="entry name" value="STAS"/>
    <property type="match status" value="1"/>
</dbReference>
<evidence type="ECO:0000259" key="6">
    <source>
        <dbReference type="PROSITE" id="PS50801"/>
    </source>
</evidence>
<gene>
    <name evidence="7" type="ORF">ACFQ3Q_04295</name>
</gene>
<dbReference type="Pfam" id="PF00916">
    <property type="entry name" value="Sulfate_transp"/>
    <property type="match status" value="1"/>
</dbReference>
<dbReference type="InterPro" id="IPR052706">
    <property type="entry name" value="Membrane-Transporter-like"/>
</dbReference>
<feature type="transmembrane region" description="Helical" evidence="5">
    <location>
        <begin position="91"/>
        <end position="109"/>
    </location>
</feature>
<organism evidence="7 8">
    <name type="scientific">Salegentibacter chungangensis</name>
    <dbReference type="NCBI Taxonomy" id="1335724"/>
    <lineage>
        <taxon>Bacteria</taxon>
        <taxon>Pseudomonadati</taxon>
        <taxon>Bacteroidota</taxon>
        <taxon>Flavobacteriia</taxon>
        <taxon>Flavobacteriales</taxon>
        <taxon>Flavobacteriaceae</taxon>
        <taxon>Salegentibacter</taxon>
    </lineage>
</organism>
<feature type="transmembrane region" description="Helical" evidence="5">
    <location>
        <begin position="183"/>
        <end position="202"/>
    </location>
</feature>
<reference evidence="8" key="1">
    <citation type="journal article" date="2019" name="Int. J. Syst. Evol. Microbiol.">
        <title>The Global Catalogue of Microorganisms (GCM) 10K type strain sequencing project: providing services to taxonomists for standard genome sequencing and annotation.</title>
        <authorList>
            <consortium name="The Broad Institute Genomics Platform"/>
            <consortium name="The Broad Institute Genome Sequencing Center for Infectious Disease"/>
            <person name="Wu L."/>
            <person name="Ma J."/>
        </authorList>
    </citation>
    <scope>NUCLEOTIDE SEQUENCE [LARGE SCALE GENOMIC DNA]</scope>
    <source>
        <strain evidence="8">CCUG 64793</strain>
    </source>
</reference>
<evidence type="ECO:0000313" key="8">
    <source>
        <dbReference type="Proteomes" id="UP001597131"/>
    </source>
</evidence>
<evidence type="ECO:0000256" key="4">
    <source>
        <dbReference type="ARBA" id="ARBA00023136"/>
    </source>
</evidence>
<feature type="transmembrane region" description="Helical" evidence="5">
    <location>
        <begin position="159"/>
        <end position="176"/>
    </location>
</feature>
<dbReference type="Gene3D" id="3.30.750.24">
    <property type="entry name" value="STAS domain"/>
    <property type="match status" value="1"/>
</dbReference>
<dbReference type="SUPFAM" id="SSF52091">
    <property type="entry name" value="SpoIIaa-like"/>
    <property type="match status" value="1"/>
</dbReference>
<dbReference type="PANTHER" id="PTHR43310:SF1">
    <property type="entry name" value="SULFATE TRANSPORTER YBAR-RELATED"/>
    <property type="match status" value="1"/>
</dbReference>
<dbReference type="InterPro" id="IPR011547">
    <property type="entry name" value="SLC26A/SulP_dom"/>
</dbReference>
<feature type="transmembrane region" description="Helical" evidence="5">
    <location>
        <begin position="277"/>
        <end position="298"/>
    </location>
</feature>
<feature type="transmembrane region" description="Helical" evidence="5">
    <location>
        <begin position="235"/>
        <end position="257"/>
    </location>
</feature>
<keyword evidence="3 5" id="KW-1133">Transmembrane helix</keyword>
<evidence type="ECO:0000256" key="5">
    <source>
        <dbReference type="SAM" id="Phobius"/>
    </source>
</evidence>
<feature type="transmembrane region" description="Helical" evidence="5">
    <location>
        <begin position="46"/>
        <end position="63"/>
    </location>
</feature>
<name>A0ABW3NPP8_9FLAO</name>
<feature type="transmembrane region" description="Helical" evidence="5">
    <location>
        <begin position="304"/>
        <end position="324"/>
    </location>
</feature>
<proteinExistence type="predicted"/>
<sequence>MKKIFNLFDFSQKVNYKTEILAGLTVALALIPEAVAFAMIANLSPLTGLYAAFVMGLITSILGGRPGMISGATGAVAVVIVGLSISHGPEYIFATVVLAGILQVLAGVFRLGKLIRLVPHSVIFGFVNGLAIIIFMSQLDQFKTVNAAGEMVWMTGSPMYTFLGLVGIAIAIIWGLPKITKVFPASLAAILVVFAIVIGFGIDTKSVGDMASINGGFPPFHIPMVPFTFETLALIFPYAAIMAGVGLIESLLTLNIVDEITETRGSGNKECVAQGTANMLSGVFSGMGGCAMLGQSLINVSSGARARLSGIVASIMLLVFIMFGADLIEKLPMAALTGVMIMVAVGTFEWASLKTLNKMPKSDVLVMVLVTLVTILLHNLALAVLIGVIISALVFAWDNAKRIRARKRTDDNGVKHYEMYGPLFFGSVQAFNDKFDVLNDPEEVVIDFSESRIVDMSGIEAVNKLTERYHKQGKKLHLRHLSQDCRKLLSDADAIIDVNILEDPTYKVAVDKV</sequence>
<protein>
    <submittedName>
        <fullName evidence="7">SulP family inorganic anion transporter</fullName>
    </submittedName>
</protein>
<dbReference type="InterPro" id="IPR002645">
    <property type="entry name" value="STAS_dom"/>
</dbReference>
<accession>A0ABW3NPP8</accession>
<dbReference type="CDD" id="cd07042">
    <property type="entry name" value="STAS_SulP_like_sulfate_transporter"/>
    <property type="match status" value="1"/>
</dbReference>
<keyword evidence="4 5" id="KW-0472">Membrane</keyword>
<evidence type="ECO:0000256" key="3">
    <source>
        <dbReference type="ARBA" id="ARBA00022989"/>
    </source>
</evidence>
<feature type="transmembrane region" description="Helical" evidence="5">
    <location>
        <begin position="121"/>
        <end position="139"/>
    </location>
</feature>
<keyword evidence="2 5" id="KW-0812">Transmembrane</keyword>
<evidence type="ECO:0000256" key="1">
    <source>
        <dbReference type="ARBA" id="ARBA00004141"/>
    </source>
</evidence>
<dbReference type="PROSITE" id="PS50801">
    <property type="entry name" value="STAS"/>
    <property type="match status" value="1"/>
</dbReference>
<dbReference type="EMBL" id="JBHTLI010000001">
    <property type="protein sequence ID" value="MFD1094960.1"/>
    <property type="molecule type" value="Genomic_DNA"/>
</dbReference>